<gene>
    <name evidence="1" type="ORF">CLV30_11953</name>
</gene>
<comment type="caution">
    <text evidence="1">The sequence shown here is derived from an EMBL/GenBank/DDBJ whole genome shotgun (WGS) entry which is preliminary data.</text>
</comment>
<organism evidence="1 2">
    <name type="scientific">Haloactinopolyspora alba</name>
    <dbReference type="NCBI Taxonomy" id="648780"/>
    <lineage>
        <taxon>Bacteria</taxon>
        <taxon>Bacillati</taxon>
        <taxon>Actinomycetota</taxon>
        <taxon>Actinomycetes</taxon>
        <taxon>Jiangellales</taxon>
        <taxon>Jiangellaceae</taxon>
        <taxon>Haloactinopolyspora</taxon>
    </lineage>
</organism>
<reference evidence="1 2" key="1">
    <citation type="submission" date="2018-03" db="EMBL/GenBank/DDBJ databases">
        <title>Genomic Encyclopedia of Archaeal and Bacterial Type Strains, Phase II (KMG-II): from individual species to whole genera.</title>
        <authorList>
            <person name="Goeker M."/>
        </authorList>
    </citation>
    <scope>NUCLEOTIDE SEQUENCE [LARGE SCALE GENOMIC DNA]</scope>
    <source>
        <strain evidence="1 2">DSM 45211</strain>
    </source>
</reference>
<dbReference type="OrthoDB" id="8421706at2"/>
<accession>A0A2P8DN94</accession>
<dbReference type="Proteomes" id="UP000243528">
    <property type="component" value="Unassembled WGS sequence"/>
</dbReference>
<dbReference type="AlphaFoldDB" id="A0A2P8DN94"/>
<dbReference type="RefSeq" id="WP_106539153.1">
    <property type="nucleotide sequence ID" value="NZ_PYGE01000019.1"/>
</dbReference>
<evidence type="ECO:0000313" key="2">
    <source>
        <dbReference type="Proteomes" id="UP000243528"/>
    </source>
</evidence>
<protein>
    <recommendedName>
        <fullName evidence="3">Arsenate reductase</fullName>
    </recommendedName>
</protein>
<keyword evidence="2" id="KW-1185">Reference proteome</keyword>
<name>A0A2P8DN94_9ACTN</name>
<evidence type="ECO:0000313" key="1">
    <source>
        <dbReference type="EMBL" id="PSK98670.1"/>
    </source>
</evidence>
<dbReference type="EMBL" id="PYGE01000019">
    <property type="protein sequence ID" value="PSK98670.1"/>
    <property type="molecule type" value="Genomic_DNA"/>
</dbReference>
<sequence length="108" mass="11606">MDTTSTPHPSFVPTSCTLPTAEQPLRVAEFESLFATALRSVTRRSPTELLLVLDGSPETQAGARDLATRESGCCSFFTFTFTGTELTVTVPSAHQDVLDGLQRLAETA</sequence>
<proteinExistence type="predicted"/>
<evidence type="ECO:0008006" key="3">
    <source>
        <dbReference type="Google" id="ProtNLM"/>
    </source>
</evidence>